<sequence>MTTIVSRLQQCPNHPEDVHRMHDPETAAPARGSRASRSRSGARGTRAGRRRLPGLFVLGAIATIRLVVVSSC</sequence>
<feature type="compositionally biased region" description="Low complexity" evidence="1">
    <location>
        <begin position="30"/>
        <end position="45"/>
    </location>
</feature>
<feature type="transmembrane region" description="Helical" evidence="2">
    <location>
        <begin position="52"/>
        <end position="71"/>
    </location>
</feature>
<organism evidence="3 4">
    <name type="scientific">Sorangium cellulosum</name>
    <name type="common">Polyangium cellulosum</name>
    <dbReference type="NCBI Taxonomy" id="56"/>
    <lineage>
        <taxon>Bacteria</taxon>
        <taxon>Pseudomonadati</taxon>
        <taxon>Myxococcota</taxon>
        <taxon>Polyangia</taxon>
        <taxon>Polyangiales</taxon>
        <taxon>Polyangiaceae</taxon>
        <taxon>Sorangium</taxon>
    </lineage>
</organism>
<proteinExistence type="predicted"/>
<comment type="caution">
    <text evidence="3">The sequence shown here is derived from an EMBL/GenBank/DDBJ whole genome shotgun (WGS) entry which is preliminary data.</text>
</comment>
<accession>A0A150U099</accession>
<feature type="compositionally biased region" description="Basic and acidic residues" evidence="1">
    <location>
        <begin position="14"/>
        <end position="25"/>
    </location>
</feature>
<protein>
    <submittedName>
        <fullName evidence="3">Uncharacterized protein</fullName>
    </submittedName>
</protein>
<gene>
    <name evidence="3" type="ORF">BE21_12315</name>
</gene>
<feature type="region of interest" description="Disordered" evidence="1">
    <location>
        <begin position="1"/>
        <end position="49"/>
    </location>
</feature>
<keyword evidence="2" id="KW-0812">Transmembrane</keyword>
<dbReference type="Proteomes" id="UP000075502">
    <property type="component" value="Unassembled WGS sequence"/>
</dbReference>
<dbReference type="EMBL" id="JEME01000351">
    <property type="protein sequence ID" value="KYG10382.1"/>
    <property type="molecule type" value="Genomic_DNA"/>
</dbReference>
<evidence type="ECO:0000256" key="1">
    <source>
        <dbReference type="SAM" id="MobiDB-lite"/>
    </source>
</evidence>
<name>A0A150U099_SORCE</name>
<keyword evidence="2" id="KW-0472">Membrane</keyword>
<feature type="compositionally biased region" description="Polar residues" evidence="1">
    <location>
        <begin position="1"/>
        <end position="12"/>
    </location>
</feature>
<dbReference type="AlphaFoldDB" id="A0A150U099"/>
<evidence type="ECO:0000313" key="3">
    <source>
        <dbReference type="EMBL" id="KYG10382.1"/>
    </source>
</evidence>
<evidence type="ECO:0000313" key="4">
    <source>
        <dbReference type="Proteomes" id="UP000075502"/>
    </source>
</evidence>
<reference evidence="3 4" key="1">
    <citation type="submission" date="2014-02" db="EMBL/GenBank/DDBJ databases">
        <title>The small core and large imbalanced accessory genome model reveals a collaborative survival strategy of Sorangium cellulosum strains in nature.</title>
        <authorList>
            <person name="Han K."/>
            <person name="Peng R."/>
            <person name="Blom J."/>
            <person name="Li Y.-Z."/>
        </authorList>
    </citation>
    <scope>NUCLEOTIDE SEQUENCE [LARGE SCALE GENOMIC DNA]</scope>
    <source>
        <strain evidence="3 4">So0007-03</strain>
    </source>
</reference>
<evidence type="ECO:0000256" key="2">
    <source>
        <dbReference type="SAM" id="Phobius"/>
    </source>
</evidence>
<keyword evidence="2" id="KW-1133">Transmembrane helix</keyword>